<evidence type="ECO:0000313" key="1">
    <source>
        <dbReference type="EMBL" id="GME98108.1"/>
    </source>
</evidence>
<accession>A0ACB5TZU0</accession>
<reference evidence="1" key="1">
    <citation type="submission" date="2023-04" db="EMBL/GenBank/DDBJ databases">
        <title>Ambrosiozyma monospora NBRC 10751.</title>
        <authorList>
            <person name="Ichikawa N."/>
            <person name="Sato H."/>
            <person name="Tonouchi N."/>
        </authorList>
    </citation>
    <scope>NUCLEOTIDE SEQUENCE</scope>
    <source>
        <strain evidence="1">NBRC 10751</strain>
    </source>
</reference>
<sequence length="96" mass="11043">MAHPSYPDLCSFSYGPIILCFPLYCFELFEDIKAYKDAQEKVIMFRSDKRVNILAVRTCLPAFDGDELLKLIEELLKLDSKLVPDERCYSCTLGQP</sequence>
<evidence type="ECO:0000313" key="2">
    <source>
        <dbReference type="Proteomes" id="UP001165064"/>
    </source>
</evidence>
<proteinExistence type="predicted"/>
<comment type="caution">
    <text evidence="1">The sequence shown here is derived from an EMBL/GenBank/DDBJ whole genome shotgun (WGS) entry which is preliminary data.</text>
</comment>
<gene>
    <name evidence="1" type="ORF">Amon02_001040700</name>
</gene>
<keyword evidence="2" id="KW-1185">Reference proteome</keyword>
<organism evidence="1 2">
    <name type="scientific">Ambrosiozyma monospora</name>
    <name type="common">Yeast</name>
    <name type="synonym">Endomycopsis monosporus</name>
    <dbReference type="NCBI Taxonomy" id="43982"/>
    <lineage>
        <taxon>Eukaryota</taxon>
        <taxon>Fungi</taxon>
        <taxon>Dikarya</taxon>
        <taxon>Ascomycota</taxon>
        <taxon>Saccharomycotina</taxon>
        <taxon>Pichiomycetes</taxon>
        <taxon>Pichiales</taxon>
        <taxon>Pichiaceae</taxon>
        <taxon>Ambrosiozyma</taxon>
    </lineage>
</organism>
<protein>
    <submittedName>
        <fullName evidence="1">Unnamed protein product</fullName>
    </submittedName>
</protein>
<dbReference type="EMBL" id="BSXS01010381">
    <property type="protein sequence ID" value="GME98108.1"/>
    <property type="molecule type" value="Genomic_DNA"/>
</dbReference>
<dbReference type="Proteomes" id="UP001165064">
    <property type="component" value="Unassembled WGS sequence"/>
</dbReference>
<name>A0ACB5TZU0_AMBMO</name>